<dbReference type="Proteomes" id="UP000001095">
    <property type="component" value="Unassembled WGS sequence"/>
</dbReference>
<keyword evidence="2" id="KW-1185">Reference proteome</keyword>
<organism evidence="1 2">
    <name type="scientific">Afipia clevelandensis ATCC 49720</name>
    <dbReference type="NCBI Taxonomy" id="883079"/>
    <lineage>
        <taxon>Bacteria</taxon>
        <taxon>Pseudomonadati</taxon>
        <taxon>Pseudomonadota</taxon>
        <taxon>Alphaproteobacteria</taxon>
        <taxon>Hyphomicrobiales</taxon>
        <taxon>Nitrobacteraceae</taxon>
        <taxon>Afipia</taxon>
    </lineage>
</organism>
<comment type="caution">
    <text evidence="1">The sequence shown here is derived from an EMBL/GenBank/DDBJ whole genome shotgun (WGS) entry which is preliminary data.</text>
</comment>
<dbReference type="AlphaFoldDB" id="K8P537"/>
<gene>
    <name evidence="1" type="ORF">HMPREF9696_01632</name>
</gene>
<accession>K8P537</accession>
<reference evidence="1 2" key="1">
    <citation type="submission" date="2012-04" db="EMBL/GenBank/DDBJ databases">
        <title>The Genome Sequence of Afipia clevelandensis ATCC 49720.</title>
        <authorList>
            <consortium name="The Broad Institute Genome Sequencing Platform"/>
            <person name="Earl A."/>
            <person name="Ward D."/>
            <person name="Feldgarden M."/>
            <person name="Gevers D."/>
            <person name="Huys G."/>
            <person name="Walker B."/>
            <person name="Young S.K."/>
            <person name="Zeng Q."/>
            <person name="Gargeya S."/>
            <person name="Fitzgerald M."/>
            <person name="Haas B."/>
            <person name="Abouelleil A."/>
            <person name="Alvarado L."/>
            <person name="Arachchi H.M."/>
            <person name="Berlin A."/>
            <person name="Chapman S.B."/>
            <person name="Goldberg J."/>
            <person name="Griggs A."/>
            <person name="Gujja S."/>
            <person name="Hansen M."/>
            <person name="Howarth C."/>
            <person name="Imamovic A."/>
            <person name="Larimer J."/>
            <person name="McCowen C."/>
            <person name="Montmayeur A."/>
            <person name="Murphy C."/>
            <person name="Neiman D."/>
            <person name="Pearson M."/>
            <person name="Priest M."/>
            <person name="Roberts A."/>
            <person name="Saif S."/>
            <person name="Shea T."/>
            <person name="Sisk P."/>
            <person name="Sykes S."/>
            <person name="Wortman J."/>
            <person name="Nusbaum C."/>
            <person name="Birren B."/>
        </authorList>
    </citation>
    <scope>NUCLEOTIDE SEQUENCE [LARGE SCALE GENOMIC DNA]</scope>
    <source>
        <strain evidence="1 2">ATCC 49720</strain>
    </source>
</reference>
<evidence type="ECO:0000313" key="1">
    <source>
        <dbReference type="EMBL" id="EKS37682.1"/>
    </source>
</evidence>
<dbReference type="RefSeq" id="WP_002712498.1">
    <property type="nucleotide sequence ID" value="NZ_KB375281.1"/>
</dbReference>
<sequence>MRQTHDISITEKWQKIADETRSKARAMPPCDKRDELIKKARQLDVAINLNDWLSAGAKAAK</sequence>
<evidence type="ECO:0000313" key="2">
    <source>
        <dbReference type="Proteomes" id="UP000001095"/>
    </source>
</evidence>
<name>K8P537_9BRAD</name>
<protein>
    <submittedName>
        <fullName evidence="1">Uncharacterized protein</fullName>
    </submittedName>
</protein>
<dbReference type="PATRIC" id="fig|883079.3.peg.1663"/>
<dbReference type="EMBL" id="AGWY01000007">
    <property type="protein sequence ID" value="EKS37682.1"/>
    <property type="molecule type" value="Genomic_DNA"/>
</dbReference>
<proteinExistence type="predicted"/>
<dbReference type="HOGENOM" id="CLU_190685_1_0_5"/>
<dbReference type="OrthoDB" id="8128823at2"/>